<dbReference type="Proteomes" id="UP000008370">
    <property type="component" value="Unassembled WGS sequence"/>
</dbReference>
<feature type="domain" description="DUF6593" evidence="2">
    <location>
        <begin position="12"/>
        <end position="127"/>
    </location>
</feature>
<keyword evidence="4" id="KW-1185">Reference proteome</keyword>
<proteinExistence type="predicted"/>
<dbReference type="Pfam" id="PF20236">
    <property type="entry name" value="DUF6593"/>
    <property type="match status" value="1"/>
</dbReference>
<sequence length="180" mass="20006">MELTLSRDCAIQTDLLTPDGQCLYTIFTPNKLTIKTTTITKHVLDEDGHTSQESIELARINWNPFGSSRLVYDGKIVDFSRLMPGEGMLNRYVVASQLKVRKVHKNNRVRCLAGPDGKAYKWRMGWLTSYVCTQPAKSRALTTDPRLPYTSSSSSKVQGSLSSSQECSSRASSRAGSQHS</sequence>
<evidence type="ECO:0000313" key="3">
    <source>
        <dbReference type="EMBL" id="EKM56113.1"/>
    </source>
</evidence>
<dbReference type="InParanoid" id="K5VX14"/>
<dbReference type="RefSeq" id="XP_007396411.1">
    <property type="nucleotide sequence ID" value="XM_007396349.1"/>
</dbReference>
<dbReference type="AlphaFoldDB" id="K5VX14"/>
<protein>
    <recommendedName>
        <fullName evidence="2">DUF6593 domain-containing protein</fullName>
    </recommendedName>
</protein>
<organism evidence="3 4">
    <name type="scientific">Phanerochaete carnosa (strain HHB-10118-sp)</name>
    <name type="common">White-rot fungus</name>
    <name type="synonym">Peniophora carnosa</name>
    <dbReference type="NCBI Taxonomy" id="650164"/>
    <lineage>
        <taxon>Eukaryota</taxon>
        <taxon>Fungi</taxon>
        <taxon>Dikarya</taxon>
        <taxon>Basidiomycota</taxon>
        <taxon>Agaricomycotina</taxon>
        <taxon>Agaricomycetes</taxon>
        <taxon>Polyporales</taxon>
        <taxon>Phanerochaetaceae</taxon>
        <taxon>Phanerochaete</taxon>
    </lineage>
</organism>
<reference evidence="3 4" key="1">
    <citation type="journal article" date="2012" name="BMC Genomics">
        <title>Comparative genomics of the white-rot fungi, Phanerochaete carnosa and P. chrysosporium, to elucidate the genetic basis of the distinct wood types they colonize.</title>
        <authorList>
            <person name="Suzuki H."/>
            <person name="MacDonald J."/>
            <person name="Syed K."/>
            <person name="Salamov A."/>
            <person name="Hori C."/>
            <person name="Aerts A."/>
            <person name="Henrissat B."/>
            <person name="Wiebenga A."/>
            <person name="vanKuyk P.A."/>
            <person name="Barry K."/>
            <person name="Lindquist E."/>
            <person name="LaButti K."/>
            <person name="Lapidus A."/>
            <person name="Lucas S."/>
            <person name="Coutinho P."/>
            <person name="Gong Y."/>
            <person name="Samejima M."/>
            <person name="Mahadevan R."/>
            <person name="Abou-Zaid M."/>
            <person name="de Vries R.P."/>
            <person name="Igarashi K."/>
            <person name="Yadav J.S."/>
            <person name="Grigoriev I.V."/>
            <person name="Master E.R."/>
        </authorList>
    </citation>
    <scope>NUCLEOTIDE SEQUENCE [LARGE SCALE GENOMIC DNA]</scope>
    <source>
        <strain evidence="3 4">HHB-10118-sp</strain>
    </source>
</reference>
<evidence type="ECO:0000313" key="4">
    <source>
        <dbReference type="Proteomes" id="UP000008370"/>
    </source>
</evidence>
<dbReference type="KEGG" id="pco:PHACADRAFT_257187"/>
<dbReference type="EMBL" id="JH930472">
    <property type="protein sequence ID" value="EKM56113.1"/>
    <property type="molecule type" value="Genomic_DNA"/>
</dbReference>
<evidence type="ECO:0000259" key="2">
    <source>
        <dbReference type="Pfam" id="PF20236"/>
    </source>
</evidence>
<feature type="region of interest" description="Disordered" evidence="1">
    <location>
        <begin position="141"/>
        <end position="180"/>
    </location>
</feature>
<feature type="compositionally biased region" description="Low complexity" evidence="1">
    <location>
        <begin position="151"/>
        <end position="173"/>
    </location>
</feature>
<name>K5VX14_PHACS</name>
<evidence type="ECO:0000256" key="1">
    <source>
        <dbReference type="SAM" id="MobiDB-lite"/>
    </source>
</evidence>
<gene>
    <name evidence="3" type="ORF">PHACADRAFT_257187</name>
</gene>
<dbReference type="InterPro" id="IPR046528">
    <property type="entry name" value="DUF6593"/>
</dbReference>
<dbReference type="GeneID" id="18916783"/>
<dbReference type="HOGENOM" id="CLU_1496751_0_0_1"/>
<accession>K5VX14</accession>